<feature type="signal peptide" evidence="1">
    <location>
        <begin position="1"/>
        <end position="21"/>
    </location>
</feature>
<dbReference type="STRING" id="910964.GEAM_0385"/>
<keyword evidence="1" id="KW-0732">Signal</keyword>
<accession>A0A085GNX5</accession>
<name>A0A085GNX5_EWIA3</name>
<dbReference type="GeneID" id="78382939"/>
<evidence type="ECO:0000313" key="3">
    <source>
        <dbReference type="Proteomes" id="UP000028640"/>
    </source>
</evidence>
<comment type="caution">
    <text evidence="2">The sequence shown here is derived from an EMBL/GenBank/DDBJ whole genome shotgun (WGS) entry which is preliminary data.</text>
</comment>
<dbReference type="RefSeq" id="WP_084674017.1">
    <property type="nucleotide sequence ID" value="NZ_JMPJ01000018.1"/>
</dbReference>
<dbReference type="AlphaFoldDB" id="A0A085GNX5"/>
<dbReference type="eggNOG" id="ENOG503011I">
    <property type="taxonomic scope" value="Bacteria"/>
</dbReference>
<evidence type="ECO:0000256" key="1">
    <source>
        <dbReference type="SAM" id="SignalP"/>
    </source>
</evidence>
<proteinExistence type="predicted"/>
<dbReference type="Proteomes" id="UP000028640">
    <property type="component" value="Unassembled WGS sequence"/>
</dbReference>
<dbReference type="EMBL" id="JMPJ01000018">
    <property type="protein sequence ID" value="KFC85420.1"/>
    <property type="molecule type" value="Genomic_DNA"/>
</dbReference>
<sequence>MVKIQIALSLLLVALVSGCKAPPPPPVTDDTVVSSTVDGVTLTYRHAVTPPTTFTPVNAEYRALYNASVMTTPDFGGKLVRQLVNGQTFTVLGAVENNWLAVAETGQEQMLGYVPLRAGVKSELYEQTLKADARRVRRAAPAKKTCVSVNGDGQACRNSSSGTWIIN</sequence>
<feature type="chain" id="PRO_5001791376" description="SH3 domain-containing protein" evidence="1">
    <location>
        <begin position="22"/>
        <end position="167"/>
    </location>
</feature>
<dbReference type="OrthoDB" id="6546251at2"/>
<evidence type="ECO:0000313" key="2">
    <source>
        <dbReference type="EMBL" id="KFC85420.1"/>
    </source>
</evidence>
<reference evidence="2 3" key="1">
    <citation type="submission" date="2014-05" db="EMBL/GenBank/DDBJ databases">
        <title>ATOL: Assembling a taxonomically balanced genome-scale reconstruction of the evolutionary history of the Enterobacteriaceae.</title>
        <authorList>
            <person name="Plunkett G.III."/>
            <person name="Neeno-Eckwall E.C."/>
            <person name="Glasner J.D."/>
            <person name="Perna N.T."/>
        </authorList>
    </citation>
    <scope>NUCLEOTIDE SEQUENCE [LARGE SCALE GENOMIC DNA]</scope>
    <source>
        <strain evidence="2 3">ATCC 33852</strain>
    </source>
</reference>
<evidence type="ECO:0008006" key="4">
    <source>
        <dbReference type="Google" id="ProtNLM"/>
    </source>
</evidence>
<dbReference type="PROSITE" id="PS51257">
    <property type="entry name" value="PROKAR_LIPOPROTEIN"/>
    <property type="match status" value="1"/>
</dbReference>
<gene>
    <name evidence="2" type="ORF">GEAM_0385</name>
</gene>
<organism evidence="2 3">
    <name type="scientific">Ewingella americana (strain ATCC 33852 / DSM 4580 / CCUG 14506 / JCM 5911 / LMG 7869 / NCTC 12157 / CDC 1468-78)</name>
    <dbReference type="NCBI Taxonomy" id="910964"/>
    <lineage>
        <taxon>Bacteria</taxon>
        <taxon>Pseudomonadati</taxon>
        <taxon>Pseudomonadota</taxon>
        <taxon>Gammaproteobacteria</taxon>
        <taxon>Enterobacterales</taxon>
        <taxon>Yersiniaceae</taxon>
        <taxon>Ewingella</taxon>
    </lineage>
</organism>
<protein>
    <recommendedName>
        <fullName evidence="4">SH3 domain-containing protein</fullName>
    </recommendedName>
</protein>
<keyword evidence="3" id="KW-1185">Reference proteome</keyword>